<evidence type="ECO:0000259" key="7">
    <source>
        <dbReference type="PROSITE" id="PS50977"/>
    </source>
</evidence>
<dbReference type="InterPro" id="IPR000524">
    <property type="entry name" value="Tscrpt_reg_HTH_GntR"/>
</dbReference>
<dbReference type="Pfam" id="PF00440">
    <property type="entry name" value="TetR_N"/>
    <property type="match status" value="1"/>
</dbReference>
<organism evidence="8 9">
    <name type="scientific">Saccharothrix australiensis</name>
    <dbReference type="NCBI Taxonomy" id="2072"/>
    <lineage>
        <taxon>Bacteria</taxon>
        <taxon>Bacillati</taxon>
        <taxon>Actinomycetota</taxon>
        <taxon>Actinomycetes</taxon>
        <taxon>Pseudonocardiales</taxon>
        <taxon>Pseudonocardiaceae</taxon>
        <taxon>Saccharothrix</taxon>
    </lineage>
</organism>
<dbReference type="InterPro" id="IPR004111">
    <property type="entry name" value="Repressor_TetR_C"/>
</dbReference>
<feature type="region of interest" description="Disordered" evidence="5">
    <location>
        <begin position="68"/>
        <end position="111"/>
    </location>
</feature>
<dbReference type="CDD" id="cd07377">
    <property type="entry name" value="WHTH_GntR"/>
    <property type="match status" value="1"/>
</dbReference>
<dbReference type="GO" id="GO:0000976">
    <property type="term" value="F:transcription cis-regulatory region binding"/>
    <property type="evidence" value="ECO:0007669"/>
    <property type="project" value="TreeGrafter"/>
</dbReference>
<dbReference type="PROSITE" id="PS50949">
    <property type="entry name" value="HTH_GNTR"/>
    <property type="match status" value="1"/>
</dbReference>
<dbReference type="InterPro" id="IPR050109">
    <property type="entry name" value="HTH-type_TetR-like_transc_reg"/>
</dbReference>
<feature type="domain" description="HTH gntR-type" evidence="6">
    <location>
        <begin position="1"/>
        <end position="69"/>
    </location>
</feature>
<keyword evidence="3" id="KW-0804">Transcription</keyword>
<dbReference type="SUPFAM" id="SSF46689">
    <property type="entry name" value="Homeodomain-like"/>
    <property type="match status" value="1"/>
</dbReference>
<evidence type="ECO:0000256" key="5">
    <source>
        <dbReference type="SAM" id="MobiDB-lite"/>
    </source>
</evidence>
<dbReference type="PROSITE" id="PS50977">
    <property type="entry name" value="HTH_TETR_2"/>
    <property type="match status" value="1"/>
</dbReference>
<dbReference type="Gene3D" id="1.10.10.60">
    <property type="entry name" value="Homeodomain-like"/>
    <property type="match status" value="1"/>
</dbReference>
<dbReference type="SMART" id="SM00345">
    <property type="entry name" value="HTH_GNTR"/>
    <property type="match status" value="1"/>
</dbReference>
<evidence type="ECO:0000259" key="6">
    <source>
        <dbReference type="PROSITE" id="PS50949"/>
    </source>
</evidence>
<dbReference type="PANTHER" id="PTHR30055:SF151">
    <property type="entry name" value="TRANSCRIPTIONAL REGULATORY PROTEIN"/>
    <property type="match status" value="1"/>
</dbReference>
<evidence type="ECO:0000256" key="4">
    <source>
        <dbReference type="PROSITE-ProRule" id="PRU00335"/>
    </source>
</evidence>
<keyword evidence="1" id="KW-0805">Transcription regulation</keyword>
<evidence type="ECO:0000256" key="3">
    <source>
        <dbReference type="ARBA" id="ARBA00023163"/>
    </source>
</evidence>
<dbReference type="InterPro" id="IPR001647">
    <property type="entry name" value="HTH_TetR"/>
</dbReference>
<evidence type="ECO:0000313" key="8">
    <source>
        <dbReference type="EMBL" id="RKT56498.1"/>
    </source>
</evidence>
<dbReference type="PANTHER" id="PTHR30055">
    <property type="entry name" value="HTH-TYPE TRANSCRIPTIONAL REGULATOR RUTR"/>
    <property type="match status" value="1"/>
</dbReference>
<dbReference type="Proteomes" id="UP000282084">
    <property type="component" value="Unassembled WGS sequence"/>
</dbReference>
<feature type="DNA-binding region" description="H-T-H motif" evidence="4">
    <location>
        <begin position="130"/>
        <end position="149"/>
    </location>
</feature>
<evidence type="ECO:0000256" key="1">
    <source>
        <dbReference type="ARBA" id="ARBA00023015"/>
    </source>
</evidence>
<dbReference type="InterPro" id="IPR009057">
    <property type="entry name" value="Homeodomain-like_sf"/>
</dbReference>
<gene>
    <name evidence="8" type="ORF">C8E97_5197</name>
</gene>
<dbReference type="GO" id="GO:0003700">
    <property type="term" value="F:DNA-binding transcription factor activity"/>
    <property type="evidence" value="ECO:0007669"/>
    <property type="project" value="InterPro"/>
</dbReference>
<dbReference type="SUPFAM" id="SSF48498">
    <property type="entry name" value="Tetracyclin repressor-like, C-terminal domain"/>
    <property type="match status" value="1"/>
</dbReference>
<comment type="caution">
    <text evidence="8">The sequence shown here is derived from an EMBL/GenBank/DDBJ whole genome shotgun (WGS) entry which is preliminary data.</text>
</comment>
<dbReference type="Pfam" id="PF00392">
    <property type="entry name" value="GntR"/>
    <property type="match status" value="1"/>
</dbReference>
<proteinExistence type="predicted"/>
<sequence length="331" mass="35561">MAAYGRIAGEIRQRIERGELRPGDRVPSTREITARWRVAMATASRVLAALRDEGLVRAVPGVGTVVAERAVDPGGADPTGAPDPGGGPDPRGPDPSADGRVHPDRPEPTADRLVRVAVEIADREGLAGLSMRRVAARLGVATMSLYRHVPGKEDLVLRMIDSVLAARPLPDVAGGWRERLEAAARLQWDLFRAHPWLAGALSMTRPQLLPGAIAHTEWMLRALDGHGLTAEEMLHAAVTVFGFVRGTAVNLETEAEQRQHTGLTPDEWLAGQSAVLTAITGSGRFPLFTRTTGTEVDMALGTLFEFGLARLLDGIGEWISDRPALDGQRTT</sequence>
<accession>A0A495W9M0</accession>
<dbReference type="Gene3D" id="1.10.10.10">
    <property type="entry name" value="Winged helix-like DNA-binding domain superfamily/Winged helix DNA-binding domain"/>
    <property type="match status" value="1"/>
</dbReference>
<dbReference type="InterPro" id="IPR036271">
    <property type="entry name" value="Tet_transcr_reg_TetR-rel_C_sf"/>
</dbReference>
<dbReference type="SUPFAM" id="SSF46785">
    <property type="entry name" value="Winged helix' DNA-binding domain"/>
    <property type="match status" value="1"/>
</dbReference>
<feature type="domain" description="HTH tetR-type" evidence="7">
    <location>
        <begin position="107"/>
        <end position="167"/>
    </location>
</feature>
<dbReference type="GO" id="GO:0045892">
    <property type="term" value="P:negative regulation of DNA-templated transcription"/>
    <property type="evidence" value="ECO:0007669"/>
    <property type="project" value="InterPro"/>
</dbReference>
<name>A0A495W9M0_9PSEU</name>
<keyword evidence="2 4" id="KW-0238">DNA-binding</keyword>
<reference evidence="8 9" key="1">
    <citation type="submission" date="2018-10" db="EMBL/GenBank/DDBJ databases">
        <title>Sequencing the genomes of 1000 actinobacteria strains.</title>
        <authorList>
            <person name="Klenk H.-P."/>
        </authorList>
    </citation>
    <scope>NUCLEOTIDE SEQUENCE [LARGE SCALE GENOMIC DNA]</scope>
    <source>
        <strain evidence="8 9">DSM 43800</strain>
    </source>
</reference>
<evidence type="ECO:0000256" key="2">
    <source>
        <dbReference type="ARBA" id="ARBA00023125"/>
    </source>
</evidence>
<protein>
    <submittedName>
        <fullName evidence="8">TetR family transcriptional regulator</fullName>
    </submittedName>
</protein>
<dbReference type="InterPro" id="IPR036390">
    <property type="entry name" value="WH_DNA-bd_sf"/>
</dbReference>
<dbReference type="EMBL" id="RBXO01000001">
    <property type="protein sequence ID" value="RKT56498.1"/>
    <property type="molecule type" value="Genomic_DNA"/>
</dbReference>
<dbReference type="AlphaFoldDB" id="A0A495W9M0"/>
<feature type="compositionally biased region" description="Basic and acidic residues" evidence="5">
    <location>
        <begin position="97"/>
        <end position="111"/>
    </location>
</feature>
<evidence type="ECO:0000313" key="9">
    <source>
        <dbReference type="Proteomes" id="UP000282084"/>
    </source>
</evidence>
<feature type="compositionally biased region" description="Low complexity" evidence="5">
    <location>
        <begin position="72"/>
        <end position="82"/>
    </location>
</feature>
<dbReference type="InterPro" id="IPR036388">
    <property type="entry name" value="WH-like_DNA-bd_sf"/>
</dbReference>
<dbReference type="Gene3D" id="1.10.357.10">
    <property type="entry name" value="Tetracycline Repressor, domain 2"/>
    <property type="match status" value="1"/>
</dbReference>
<keyword evidence="9" id="KW-1185">Reference proteome</keyword>
<dbReference type="Pfam" id="PF02909">
    <property type="entry name" value="TetR_C_1"/>
    <property type="match status" value="1"/>
</dbReference>
<dbReference type="OrthoDB" id="2570341at2"/>